<feature type="transmembrane region" description="Helical" evidence="8">
    <location>
        <begin position="98"/>
        <end position="118"/>
    </location>
</feature>
<reference evidence="9" key="2">
    <citation type="submission" date="2021-04" db="EMBL/GenBank/DDBJ databases">
        <authorList>
            <person name="Gilroy R."/>
        </authorList>
    </citation>
    <scope>NUCLEOTIDE SEQUENCE</scope>
    <source>
        <strain evidence="9">ChiHecec2B26-446</strain>
    </source>
</reference>
<organism evidence="9 10">
    <name type="scientific">Candidatus Desulfovibrio intestinipullorum</name>
    <dbReference type="NCBI Taxonomy" id="2838536"/>
    <lineage>
        <taxon>Bacteria</taxon>
        <taxon>Pseudomonadati</taxon>
        <taxon>Thermodesulfobacteriota</taxon>
        <taxon>Desulfovibrionia</taxon>
        <taxon>Desulfovibrionales</taxon>
        <taxon>Desulfovibrionaceae</taxon>
        <taxon>Desulfovibrio</taxon>
    </lineage>
</organism>
<dbReference type="Pfam" id="PF03547">
    <property type="entry name" value="Mem_trans"/>
    <property type="match status" value="1"/>
</dbReference>
<dbReference type="GO" id="GO:0055085">
    <property type="term" value="P:transmembrane transport"/>
    <property type="evidence" value="ECO:0007669"/>
    <property type="project" value="InterPro"/>
</dbReference>
<dbReference type="Gene3D" id="1.20.1530.20">
    <property type="match status" value="1"/>
</dbReference>
<feature type="transmembrane region" description="Helical" evidence="8">
    <location>
        <begin position="232"/>
        <end position="253"/>
    </location>
</feature>
<keyword evidence="6 8" id="KW-1133">Transmembrane helix</keyword>
<accession>A0A9D1TPE0</accession>
<feature type="transmembrane region" description="Helical" evidence="8">
    <location>
        <begin position="200"/>
        <end position="220"/>
    </location>
</feature>
<evidence type="ECO:0000256" key="1">
    <source>
        <dbReference type="ARBA" id="ARBA00004651"/>
    </source>
</evidence>
<proteinExistence type="inferred from homology"/>
<feature type="transmembrane region" description="Helical" evidence="8">
    <location>
        <begin position="265"/>
        <end position="286"/>
    </location>
</feature>
<dbReference type="GO" id="GO:0005886">
    <property type="term" value="C:plasma membrane"/>
    <property type="evidence" value="ECO:0007669"/>
    <property type="project" value="UniProtKB-SubCell"/>
</dbReference>
<comment type="similarity">
    <text evidence="2">Belongs to the auxin efflux carrier (TC 2.A.69) family.</text>
</comment>
<dbReference type="EMBL" id="DXHV01000055">
    <property type="protein sequence ID" value="HIW00590.1"/>
    <property type="molecule type" value="Genomic_DNA"/>
</dbReference>
<evidence type="ECO:0000256" key="4">
    <source>
        <dbReference type="ARBA" id="ARBA00022475"/>
    </source>
</evidence>
<feature type="transmembrane region" description="Helical" evidence="8">
    <location>
        <begin position="64"/>
        <end position="86"/>
    </location>
</feature>
<feature type="transmembrane region" description="Helical" evidence="8">
    <location>
        <begin position="293"/>
        <end position="316"/>
    </location>
</feature>
<comment type="subcellular location">
    <subcellularLocation>
        <location evidence="1">Cell membrane</location>
        <topology evidence="1">Multi-pass membrane protein</topology>
    </subcellularLocation>
</comment>
<feature type="transmembrane region" description="Helical" evidence="8">
    <location>
        <begin position="169"/>
        <end position="188"/>
    </location>
</feature>
<evidence type="ECO:0000256" key="6">
    <source>
        <dbReference type="ARBA" id="ARBA00022989"/>
    </source>
</evidence>
<dbReference type="PANTHER" id="PTHR36838:SF1">
    <property type="entry name" value="SLR1864 PROTEIN"/>
    <property type="match status" value="1"/>
</dbReference>
<gene>
    <name evidence="9" type="ORF">H9894_05300</name>
</gene>
<dbReference type="PANTHER" id="PTHR36838">
    <property type="entry name" value="AUXIN EFFLUX CARRIER FAMILY PROTEIN"/>
    <property type="match status" value="1"/>
</dbReference>
<dbReference type="Proteomes" id="UP000886752">
    <property type="component" value="Unassembled WGS sequence"/>
</dbReference>
<dbReference type="InterPro" id="IPR038770">
    <property type="entry name" value="Na+/solute_symporter_sf"/>
</dbReference>
<evidence type="ECO:0000256" key="5">
    <source>
        <dbReference type="ARBA" id="ARBA00022692"/>
    </source>
</evidence>
<name>A0A9D1TPE0_9BACT</name>
<sequence length="317" mass="34981">MVFLNALESMLSITLLSLVGYMLAWKGWISREVEIFIPRFITQVVIPPYLMSSVLLHFNHDSFLSLIVESVVPMISLIISFLLFLALGRLLGMDKKHLNLAAVGAATSNTIFIGIPVNNALFGEQAITHLLLYFLGNTLFFWTVGNFAIAREGTKADHRLTRRELLQRIFSAPLLGTLTGIALLLLNVPVPRFVTETCSMLGGLGTPLALIFVGVILRRIDWKTAHMGKDIILTLTGRIILAPLIMIALVRILPMQLPTLAEQVYIIQAGLPSMTQIALLSAFYGADKEFGSVFVCLSSIVGMISVPIWMTIISTWL</sequence>
<evidence type="ECO:0000256" key="2">
    <source>
        <dbReference type="ARBA" id="ARBA00010145"/>
    </source>
</evidence>
<keyword evidence="3" id="KW-0813">Transport</keyword>
<dbReference type="AlphaFoldDB" id="A0A9D1TPE0"/>
<evidence type="ECO:0000256" key="8">
    <source>
        <dbReference type="SAM" id="Phobius"/>
    </source>
</evidence>
<feature type="transmembrane region" description="Helical" evidence="8">
    <location>
        <begin position="6"/>
        <end position="24"/>
    </location>
</feature>
<protein>
    <submittedName>
        <fullName evidence="9">AEC family transporter</fullName>
    </submittedName>
</protein>
<comment type="caution">
    <text evidence="9">The sequence shown here is derived from an EMBL/GenBank/DDBJ whole genome shotgun (WGS) entry which is preliminary data.</text>
</comment>
<evidence type="ECO:0000256" key="3">
    <source>
        <dbReference type="ARBA" id="ARBA00022448"/>
    </source>
</evidence>
<dbReference type="InterPro" id="IPR004776">
    <property type="entry name" value="Mem_transp_PIN-like"/>
</dbReference>
<feature type="transmembrane region" description="Helical" evidence="8">
    <location>
        <begin position="36"/>
        <end position="58"/>
    </location>
</feature>
<keyword evidence="4" id="KW-1003">Cell membrane</keyword>
<keyword evidence="7 8" id="KW-0472">Membrane</keyword>
<evidence type="ECO:0000313" key="9">
    <source>
        <dbReference type="EMBL" id="HIW00590.1"/>
    </source>
</evidence>
<reference evidence="9" key="1">
    <citation type="journal article" date="2021" name="PeerJ">
        <title>Extensive microbial diversity within the chicken gut microbiome revealed by metagenomics and culture.</title>
        <authorList>
            <person name="Gilroy R."/>
            <person name="Ravi A."/>
            <person name="Getino M."/>
            <person name="Pursley I."/>
            <person name="Horton D.L."/>
            <person name="Alikhan N.F."/>
            <person name="Baker D."/>
            <person name="Gharbi K."/>
            <person name="Hall N."/>
            <person name="Watson M."/>
            <person name="Adriaenssens E.M."/>
            <person name="Foster-Nyarko E."/>
            <person name="Jarju S."/>
            <person name="Secka A."/>
            <person name="Antonio M."/>
            <person name="Oren A."/>
            <person name="Chaudhuri R.R."/>
            <person name="La Ragione R."/>
            <person name="Hildebrand F."/>
            <person name="Pallen M.J."/>
        </authorList>
    </citation>
    <scope>NUCLEOTIDE SEQUENCE</scope>
    <source>
        <strain evidence="9">ChiHecec2B26-446</strain>
    </source>
</reference>
<evidence type="ECO:0000313" key="10">
    <source>
        <dbReference type="Proteomes" id="UP000886752"/>
    </source>
</evidence>
<feature type="transmembrane region" description="Helical" evidence="8">
    <location>
        <begin position="130"/>
        <end position="149"/>
    </location>
</feature>
<keyword evidence="5 8" id="KW-0812">Transmembrane</keyword>
<evidence type="ECO:0000256" key="7">
    <source>
        <dbReference type="ARBA" id="ARBA00023136"/>
    </source>
</evidence>